<evidence type="ECO:0000313" key="2">
    <source>
        <dbReference type="EMBL" id="KAL3316679.1"/>
    </source>
</evidence>
<proteinExistence type="predicted"/>
<gene>
    <name evidence="2" type="ORF">Ciccas_004672</name>
</gene>
<reference evidence="2 3" key="1">
    <citation type="submission" date="2024-11" db="EMBL/GenBank/DDBJ databases">
        <title>Adaptive evolution of stress response genes in parasites aligns with host niche diversity.</title>
        <authorList>
            <person name="Hahn C."/>
            <person name="Resl P."/>
        </authorList>
    </citation>
    <scope>NUCLEOTIDE SEQUENCE [LARGE SCALE GENOMIC DNA]</scope>
    <source>
        <strain evidence="2">EGGRZ-B1_66</strain>
        <tissue evidence="2">Body</tissue>
    </source>
</reference>
<feature type="compositionally biased region" description="Low complexity" evidence="1">
    <location>
        <begin position="104"/>
        <end position="118"/>
    </location>
</feature>
<sequence>MTQLLFAADSGLPSRQNSWKTNAAGFNSGGGSRNYLSQPNRSGGGGQRCSTPKPPGTDPTAGTALTDWREQRHLGARKSLENSINDSFVNLMFARTGDTPRNPPQQQSSNKNSTSTNPVSRLRSGSAVSINRSSMMFQQYHDAMLGSMGLYNQMIPAKQASAGGYTMSPSSGK</sequence>
<comment type="caution">
    <text evidence="2">The sequence shown here is derived from an EMBL/GenBank/DDBJ whole genome shotgun (WGS) entry which is preliminary data.</text>
</comment>
<dbReference type="EMBL" id="JBJKFK010000500">
    <property type="protein sequence ID" value="KAL3316679.1"/>
    <property type="molecule type" value="Genomic_DNA"/>
</dbReference>
<dbReference type="AlphaFoldDB" id="A0ABD2QAW3"/>
<name>A0ABD2QAW3_9PLAT</name>
<organism evidence="2 3">
    <name type="scientific">Cichlidogyrus casuarinus</name>
    <dbReference type="NCBI Taxonomy" id="1844966"/>
    <lineage>
        <taxon>Eukaryota</taxon>
        <taxon>Metazoa</taxon>
        <taxon>Spiralia</taxon>
        <taxon>Lophotrochozoa</taxon>
        <taxon>Platyhelminthes</taxon>
        <taxon>Monogenea</taxon>
        <taxon>Monopisthocotylea</taxon>
        <taxon>Dactylogyridea</taxon>
        <taxon>Ancyrocephalidae</taxon>
        <taxon>Cichlidogyrus</taxon>
    </lineage>
</organism>
<evidence type="ECO:0000313" key="3">
    <source>
        <dbReference type="Proteomes" id="UP001626550"/>
    </source>
</evidence>
<dbReference type="Proteomes" id="UP001626550">
    <property type="component" value="Unassembled WGS sequence"/>
</dbReference>
<evidence type="ECO:0000256" key="1">
    <source>
        <dbReference type="SAM" id="MobiDB-lite"/>
    </source>
</evidence>
<feature type="region of interest" description="Disordered" evidence="1">
    <location>
        <begin position="1"/>
        <end position="125"/>
    </location>
</feature>
<keyword evidence="3" id="KW-1185">Reference proteome</keyword>
<protein>
    <submittedName>
        <fullName evidence="2">Uncharacterized protein</fullName>
    </submittedName>
</protein>
<accession>A0ABD2QAW3</accession>
<feature type="compositionally biased region" description="Polar residues" evidence="1">
    <location>
        <begin position="13"/>
        <end position="25"/>
    </location>
</feature>